<protein>
    <submittedName>
        <fullName evidence="2">Uncharacterized protein</fullName>
    </submittedName>
</protein>
<feature type="compositionally biased region" description="Basic and acidic residues" evidence="1">
    <location>
        <begin position="120"/>
        <end position="138"/>
    </location>
</feature>
<feature type="region of interest" description="Disordered" evidence="1">
    <location>
        <begin position="183"/>
        <end position="222"/>
    </location>
</feature>
<feature type="compositionally biased region" description="Basic residues" evidence="1">
    <location>
        <begin position="1"/>
        <end position="13"/>
    </location>
</feature>
<reference evidence="3" key="1">
    <citation type="submission" date="2011-07" db="EMBL/GenBank/DDBJ databases">
        <authorList>
            <consortium name="Caenorhabditis brenneri Sequencing and Analysis Consortium"/>
            <person name="Wilson R.K."/>
        </authorList>
    </citation>
    <scope>NUCLEOTIDE SEQUENCE [LARGE SCALE GENOMIC DNA]</scope>
    <source>
        <strain evidence="3">PB2801</strain>
    </source>
</reference>
<keyword evidence="3" id="KW-1185">Reference proteome</keyword>
<dbReference type="AlphaFoldDB" id="G0NJZ6"/>
<name>G0NJZ6_CAEBE</name>
<feature type="region of interest" description="Disordered" evidence="1">
    <location>
        <begin position="1"/>
        <end position="167"/>
    </location>
</feature>
<dbReference type="Proteomes" id="UP000008068">
    <property type="component" value="Unassembled WGS sequence"/>
</dbReference>
<dbReference type="EMBL" id="GL379897">
    <property type="protein sequence ID" value="EGT32724.1"/>
    <property type="molecule type" value="Genomic_DNA"/>
</dbReference>
<organism evidence="3">
    <name type="scientific">Caenorhabditis brenneri</name>
    <name type="common">Nematode worm</name>
    <dbReference type="NCBI Taxonomy" id="135651"/>
    <lineage>
        <taxon>Eukaryota</taxon>
        <taxon>Metazoa</taxon>
        <taxon>Ecdysozoa</taxon>
        <taxon>Nematoda</taxon>
        <taxon>Chromadorea</taxon>
        <taxon>Rhabditida</taxon>
        <taxon>Rhabditina</taxon>
        <taxon>Rhabditomorpha</taxon>
        <taxon>Rhabditoidea</taxon>
        <taxon>Rhabditidae</taxon>
        <taxon>Peloderinae</taxon>
        <taxon>Caenorhabditis</taxon>
    </lineage>
</organism>
<sequence>MQKNRMMTKKKNVRGTANEVRDKGDQNRKKKDTSLAPNNNGSSTSVPPPDFQLEGLDGRWYRNRVAREVRYQRETWDNSTSESPESEEQIPEDPEEEEEDDRPSSSSGSSNSSTSLEQYQRAKPEEKREPRAKDKEEDQAGAASAQETEVDHEGNKDEDDGPQPLGWLSRYVATQLFKEPLPYQGHAGIHEEDAPVLHRGIPHGKTERKRKEDEFSCDFDDS</sequence>
<feature type="compositionally biased region" description="Acidic residues" evidence="1">
    <location>
        <begin position="84"/>
        <end position="101"/>
    </location>
</feature>
<gene>
    <name evidence="2" type="ORF">CAEBREN_14967</name>
</gene>
<proteinExistence type="predicted"/>
<dbReference type="InParanoid" id="G0NJZ6"/>
<evidence type="ECO:0000256" key="1">
    <source>
        <dbReference type="SAM" id="MobiDB-lite"/>
    </source>
</evidence>
<dbReference type="HOGENOM" id="CLU_1246312_0_0_1"/>
<feature type="compositionally biased region" description="Basic and acidic residues" evidence="1">
    <location>
        <begin position="56"/>
        <end position="76"/>
    </location>
</feature>
<feature type="compositionally biased region" description="Polar residues" evidence="1">
    <location>
        <begin position="35"/>
        <end position="45"/>
    </location>
</feature>
<evidence type="ECO:0000313" key="3">
    <source>
        <dbReference type="Proteomes" id="UP000008068"/>
    </source>
</evidence>
<evidence type="ECO:0000313" key="2">
    <source>
        <dbReference type="EMBL" id="EGT32724.1"/>
    </source>
</evidence>
<accession>G0NJZ6</accession>
<feature type="compositionally biased region" description="Low complexity" evidence="1">
    <location>
        <begin position="104"/>
        <end position="117"/>
    </location>
</feature>